<accession>A0A9N8H5L2</accession>
<organism evidence="2 3">
    <name type="scientific">Seminavis robusta</name>
    <dbReference type="NCBI Taxonomy" id="568900"/>
    <lineage>
        <taxon>Eukaryota</taxon>
        <taxon>Sar</taxon>
        <taxon>Stramenopiles</taxon>
        <taxon>Ochrophyta</taxon>
        <taxon>Bacillariophyta</taxon>
        <taxon>Bacillariophyceae</taxon>
        <taxon>Bacillariophycidae</taxon>
        <taxon>Naviculales</taxon>
        <taxon>Naviculaceae</taxon>
        <taxon>Seminavis</taxon>
    </lineage>
</organism>
<feature type="compositionally biased region" description="Polar residues" evidence="1">
    <location>
        <begin position="1"/>
        <end position="19"/>
    </location>
</feature>
<name>A0A9N8H5L2_9STRA</name>
<dbReference type="Proteomes" id="UP001153069">
    <property type="component" value="Unassembled WGS sequence"/>
</dbReference>
<dbReference type="EMBL" id="CAICTM010000088">
    <property type="protein sequence ID" value="CAB9500667.1"/>
    <property type="molecule type" value="Genomic_DNA"/>
</dbReference>
<evidence type="ECO:0000256" key="1">
    <source>
        <dbReference type="SAM" id="MobiDB-lite"/>
    </source>
</evidence>
<feature type="region of interest" description="Disordered" evidence="1">
    <location>
        <begin position="1"/>
        <end position="36"/>
    </location>
</feature>
<sequence>MWRNRNQSPRQRVQHTATRSRALRRSKRGAAGAEETTTLQSLPALATSYHGYESYEWSPTLRTIFEGVLDEGSSLSALRGKEDTLVESIFSCAASRWGNGVTLTLPAHSIGNPSIQFGDQGIRYLKFDTGEYCKFTNRPYARAVELETLKTDEKSGKPLRGIVAYVPITTLKSFPEPEDRGVNMMPFIFNDKSSLPDDLQCYHHLIQQCPYADEEIGKVGYLTVHERWVDASTAQRREGLHIETPGDFTDEESSTFTPGVEHAWGIGMFYAADKLEGGIFMASSVAGTSEVWDALVDKNVKGIVDRHGGCEHLRPLLGPGKKLEANELIWMTDCTPHEALPQTESGYRQFFRVVTSNITHWFADHSTPNPLVPLPEHVVVVHGNKFEV</sequence>
<evidence type="ECO:0000313" key="3">
    <source>
        <dbReference type="Proteomes" id="UP001153069"/>
    </source>
</evidence>
<keyword evidence="3" id="KW-1185">Reference proteome</keyword>
<gene>
    <name evidence="2" type="ORF">SEMRO_89_G046880.1</name>
</gene>
<protein>
    <submittedName>
        <fullName evidence="2">Uncharacterized protein</fullName>
    </submittedName>
</protein>
<comment type="caution">
    <text evidence="2">The sequence shown here is derived from an EMBL/GenBank/DDBJ whole genome shotgun (WGS) entry which is preliminary data.</text>
</comment>
<proteinExistence type="predicted"/>
<dbReference type="OrthoDB" id="198323at2759"/>
<evidence type="ECO:0000313" key="2">
    <source>
        <dbReference type="EMBL" id="CAB9500667.1"/>
    </source>
</evidence>
<reference evidence="2" key="1">
    <citation type="submission" date="2020-06" db="EMBL/GenBank/DDBJ databases">
        <authorList>
            <consortium name="Plant Systems Biology data submission"/>
        </authorList>
    </citation>
    <scope>NUCLEOTIDE SEQUENCE</scope>
    <source>
        <strain evidence="2">D6</strain>
    </source>
</reference>
<dbReference type="AlphaFoldDB" id="A0A9N8H5L2"/>